<dbReference type="EMBL" id="CP111015">
    <property type="protein sequence ID" value="WAR01600.1"/>
    <property type="molecule type" value="Genomic_DNA"/>
</dbReference>
<dbReference type="InterPro" id="IPR002502">
    <property type="entry name" value="Amidase_domain"/>
</dbReference>
<dbReference type="InterPro" id="IPR006619">
    <property type="entry name" value="PGRP_domain_met/bac"/>
</dbReference>
<dbReference type="InterPro" id="IPR036505">
    <property type="entry name" value="Amidase/PGRP_sf"/>
</dbReference>
<accession>A0ABY7DY80</accession>
<dbReference type="SUPFAM" id="SSF55846">
    <property type="entry name" value="N-acetylmuramoyl-L-alanine amidase-like"/>
    <property type="match status" value="1"/>
</dbReference>
<evidence type="ECO:0000313" key="4">
    <source>
        <dbReference type="EMBL" id="WAR01600.1"/>
    </source>
</evidence>
<evidence type="ECO:0000256" key="1">
    <source>
        <dbReference type="ARBA" id="ARBA00007553"/>
    </source>
</evidence>
<evidence type="ECO:0000256" key="2">
    <source>
        <dbReference type="SAM" id="MobiDB-lite"/>
    </source>
</evidence>
<gene>
    <name evidence="4" type="ORF">MAR_008158</name>
</gene>
<keyword evidence="5" id="KW-1185">Reference proteome</keyword>
<comment type="similarity">
    <text evidence="1">Belongs to the N-acetylmuramoyl-L-alanine amidase 2 family.</text>
</comment>
<sequence length="299" mass="33735">MNVTRIGVPADCCDALKIITRAEWGARDPKTTLNIAVPVSTFFIHHTDTYGCETQDVCSARVRSIQRYHMEVKTVDNLIECGVHRGKIKPSYTLQGHRDAKQSKTKCPGDALYREIQTWNNYPDSGKTVERDIRESPQGPPDQEGHLELCDASGKFCGWNQDGPLFWSKRHGEADWAGKTGPSSDSTGSLTGDYLLADATDSTAYKSVKIYSDHYPYDSSANSLYCVDFQYHMFGQDVGTLSLKLVLDDRYRKTVWHLSGDHGNRWIRKRFEFIATFRGSYLGDIALDNIRIGKGRCEM</sequence>
<dbReference type="InterPro" id="IPR013320">
    <property type="entry name" value="ConA-like_dom_sf"/>
</dbReference>
<reference evidence="4" key="1">
    <citation type="submission" date="2022-11" db="EMBL/GenBank/DDBJ databases">
        <title>Centuries of genome instability and evolution in soft-shell clam transmissible cancer (bioRxiv).</title>
        <authorList>
            <person name="Hart S.F.M."/>
            <person name="Yonemitsu M.A."/>
            <person name="Giersch R.M."/>
            <person name="Beal B.F."/>
            <person name="Arriagada G."/>
            <person name="Davis B.W."/>
            <person name="Ostrander E.A."/>
            <person name="Goff S.P."/>
            <person name="Metzger M.J."/>
        </authorList>
    </citation>
    <scope>NUCLEOTIDE SEQUENCE</scope>
    <source>
        <strain evidence="4">MELC-2E11</strain>
        <tissue evidence="4">Siphon/mantle</tissue>
    </source>
</reference>
<dbReference type="CDD" id="cd06263">
    <property type="entry name" value="MAM"/>
    <property type="match status" value="1"/>
</dbReference>
<protein>
    <submittedName>
        <fullName evidence="4">MLRP2-like protein</fullName>
    </submittedName>
</protein>
<evidence type="ECO:0000259" key="3">
    <source>
        <dbReference type="PROSITE" id="PS50060"/>
    </source>
</evidence>
<feature type="region of interest" description="Disordered" evidence="2">
    <location>
        <begin position="124"/>
        <end position="143"/>
    </location>
</feature>
<proteinExistence type="inferred from homology"/>
<dbReference type="InterPro" id="IPR015510">
    <property type="entry name" value="PGRP"/>
</dbReference>
<dbReference type="Gene3D" id="2.60.120.200">
    <property type="match status" value="1"/>
</dbReference>
<evidence type="ECO:0000313" key="5">
    <source>
        <dbReference type="Proteomes" id="UP001164746"/>
    </source>
</evidence>
<dbReference type="Pfam" id="PF00629">
    <property type="entry name" value="MAM"/>
    <property type="match status" value="1"/>
</dbReference>
<organism evidence="4 5">
    <name type="scientific">Mya arenaria</name>
    <name type="common">Soft-shell clam</name>
    <dbReference type="NCBI Taxonomy" id="6604"/>
    <lineage>
        <taxon>Eukaryota</taxon>
        <taxon>Metazoa</taxon>
        <taxon>Spiralia</taxon>
        <taxon>Lophotrochozoa</taxon>
        <taxon>Mollusca</taxon>
        <taxon>Bivalvia</taxon>
        <taxon>Autobranchia</taxon>
        <taxon>Heteroconchia</taxon>
        <taxon>Euheterodonta</taxon>
        <taxon>Imparidentia</taxon>
        <taxon>Neoheterodontei</taxon>
        <taxon>Myida</taxon>
        <taxon>Myoidea</taxon>
        <taxon>Myidae</taxon>
        <taxon>Mya</taxon>
    </lineage>
</organism>
<dbReference type="InterPro" id="IPR000998">
    <property type="entry name" value="MAM_dom"/>
</dbReference>
<dbReference type="PANTHER" id="PTHR11022">
    <property type="entry name" value="PEPTIDOGLYCAN RECOGNITION PROTEIN"/>
    <property type="match status" value="1"/>
</dbReference>
<dbReference type="PANTHER" id="PTHR11022:SF41">
    <property type="entry name" value="PEPTIDOGLYCAN-RECOGNITION PROTEIN LC-RELATED"/>
    <property type="match status" value="1"/>
</dbReference>
<name>A0ABY7DY80_MYAAR</name>
<dbReference type="PROSITE" id="PS50060">
    <property type="entry name" value="MAM_2"/>
    <property type="match status" value="1"/>
</dbReference>
<dbReference type="SMART" id="SM00137">
    <property type="entry name" value="MAM"/>
    <property type="match status" value="1"/>
</dbReference>
<feature type="domain" description="MAM" evidence="3">
    <location>
        <begin position="148"/>
        <end position="299"/>
    </location>
</feature>
<dbReference type="SUPFAM" id="SSF49899">
    <property type="entry name" value="Concanavalin A-like lectins/glucanases"/>
    <property type="match status" value="1"/>
</dbReference>
<dbReference type="CDD" id="cd06583">
    <property type="entry name" value="PGRP"/>
    <property type="match status" value="1"/>
</dbReference>
<dbReference type="Proteomes" id="UP001164746">
    <property type="component" value="Chromosome 4"/>
</dbReference>
<dbReference type="Gene3D" id="3.40.80.10">
    <property type="entry name" value="Peptidoglycan recognition protein-like"/>
    <property type="match status" value="2"/>
</dbReference>
<feature type="non-terminal residue" evidence="4">
    <location>
        <position position="299"/>
    </location>
</feature>
<dbReference type="SMART" id="SM00701">
    <property type="entry name" value="PGRP"/>
    <property type="match status" value="1"/>
</dbReference>